<accession>A0ABQ4N530</accession>
<evidence type="ECO:0000313" key="3">
    <source>
        <dbReference type="Proteomes" id="UP000680304"/>
    </source>
</evidence>
<gene>
    <name evidence="2" type="ORF">PACILC2_18560</name>
</gene>
<dbReference type="InterPro" id="IPR036237">
    <property type="entry name" value="Xyl_isomerase-like_sf"/>
</dbReference>
<evidence type="ECO:0000259" key="1">
    <source>
        <dbReference type="Pfam" id="PF01261"/>
    </source>
</evidence>
<evidence type="ECO:0000313" key="2">
    <source>
        <dbReference type="EMBL" id="GIQ63288.1"/>
    </source>
</evidence>
<dbReference type="InterPro" id="IPR013022">
    <property type="entry name" value="Xyl_isomerase-like_TIM-brl"/>
</dbReference>
<dbReference type="GO" id="GO:0016853">
    <property type="term" value="F:isomerase activity"/>
    <property type="evidence" value="ECO:0007669"/>
    <property type="project" value="UniProtKB-KW"/>
</dbReference>
<sequence length="290" mass="32776">MKIGLSTYSLLKAIKSGEMTVLDVISWIKENGGEHMEIVPYGFTLVDNPALADAVAEKAAKEGIELSNYSMPANFVQETEAEFEQEVERVKQHVDLLHRMGIRHMRHDVTAFSLPKEKMTIRYFEDSLPQIVEGARRIADYAAPLGITTTIENHGFSVQRSDRVQRVLQLVDRPNFRTTLDVGNFLCADEDPIVGVKSNIAYASLIHFKDFYIRPYDQDPGGGEWFRTASGNYLRGAIVGHGDLDIRRIIRIIKDAGYDGYVTVEFEGMEDCRIGSKIGMDNVRRLWEEA</sequence>
<keyword evidence="3" id="KW-1185">Reference proteome</keyword>
<reference evidence="2 3" key="1">
    <citation type="submission" date="2021-04" db="EMBL/GenBank/DDBJ databases">
        <title>Draft genome sequence of Paenibacillus cisolokensis, LC2-13A.</title>
        <authorList>
            <person name="Uke A."/>
            <person name="Chhe C."/>
            <person name="Baramee S."/>
            <person name="Kosugi A."/>
        </authorList>
    </citation>
    <scope>NUCLEOTIDE SEQUENCE [LARGE SCALE GENOMIC DNA]</scope>
    <source>
        <strain evidence="2 3">LC2-13A</strain>
    </source>
</reference>
<comment type="caution">
    <text evidence="2">The sequence shown here is derived from an EMBL/GenBank/DDBJ whole genome shotgun (WGS) entry which is preliminary data.</text>
</comment>
<dbReference type="RefSeq" id="WP_213528516.1">
    <property type="nucleotide sequence ID" value="NZ_BOVJ01000059.1"/>
</dbReference>
<dbReference type="PANTHER" id="PTHR12110">
    <property type="entry name" value="HYDROXYPYRUVATE ISOMERASE"/>
    <property type="match status" value="1"/>
</dbReference>
<dbReference type="PANTHER" id="PTHR12110:SF53">
    <property type="entry name" value="BLR5974 PROTEIN"/>
    <property type="match status" value="1"/>
</dbReference>
<dbReference type="SUPFAM" id="SSF51658">
    <property type="entry name" value="Xylose isomerase-like"/>
    <property type="match status" value="1"/>
</dbReference>
<name>A0ABQ4N530_9BACL</name>
<dbReference type="Gene3D" id="3.20.20.150">
    <property type="entry name" value="Divalent-metal-dependent TIM barrel enzymes"/>
    <property type="match status" value="1"/>
</dbReference>
<proteinExistence type="predicted"/>
<organism evidence="2 3">
    <name type="scientific">Paenibacillus cisolokensis</name>
    <dbReference type="NCBI Taxonomy" id="1658519"/>
    <lineage>
        <taxon>Bacteria</taxon>
        <taxon>Bacillati</taxon>
        <taxon>Bacillota</taxon>
        <taxon>Bacilli</taxon>
        <taxon>Bacillales</taxon>
        <taxon>Paenibacillaceae</taxon>
        <taxon>Paenibacillus</taxon>
    </lineage>
</organism>
<dbReference type="Proteomes" id="UP000680304">
    <property type="component" value="Unassembled WGS sequence"/>
</dbReference>
<protein>
    <submittedName>
        <fullName evidence="2">Sugar phosphate isomerase</fullName>
    </submittedName>
</protein>
<dbReference type="Pfam" id="PF01261">
    <property type="entry name" value="AP_endonuc_2"/>
    <property type="match status" value="1"/>
</dbReference>
<dbReference type="InterPro" id="IPR050312">
    <property type="entry name" value="IolE/XylAMocC-like"/>
</dbReference>
<dbReference type="EMBL" id="BOVJ01000059">
    <property type="protein sequence ID" value="GIQ63288.1"/>
    <property type="molecule type" value="Genomic_DNA"/>
</dbReference>
<feature type="domain" description="Xylose isomerase-like TIM barrel" evidence="1">
    <location>
        <begin position="26"/>
        <end position="269"/>
    </location>
</feature>
<keyword evidence="2" id="KW-0413">Isomerase</keyword>